<dbReference type="Pfam" id="PF11346">
    <property type="entry name" value="DUF3149"/>
    <property type="match status" value="1"/>
</dbReference>
<keyword evidence="3" id="KW-1185">Reference proteome</keyword>
<keyword evidence="1" id="KW-0472">Membrane</keyword>
<dbReference type="EMBL" id="CYHH01000005">
    <property type="protein sequence ID" value="CUB07174.1"/>
    <property type="molecule type" value="Genomic_DNA"/>
</dbReference>
<protein>
    <recommendedName>
        <fullName evidence="4">DUF3149 domain-containing protein</fullName>
    </recommendedName>
</protein>
<sequence length="60" mass="6747">MSDALRELFSSGIGLLSLFTIAFIIVMAFYIYRYVKQQIQEEEKSGSTAASSGQQKHRLS</sequence>
<dbReference type="InterPro" id="IPR021494">
    <property type="entry name" value="DUF3149"/>
</dbReference>
<keyword evidence="1" id="KW-1133">Transmembrane helix</keyword>
<dbReference type="Proteomes" id="UP000182108">
    <property type="component" value="Unassembled WGS sequence"/>
</dbReference>
<accession>A0A0K6IVV4</accession>
<proteinExistence type="predicted"/>
<organism evidence="2 3">
    <name type="scientific">Tepidiphilus thermophilus</name>
    <dbReference type="NCBI Taxonomy" id="876478"/>
    <lineage>
        <taxon>Bacteria</taxon>
        <taxon>Pseudomonadati</taxon>
        <taxon>Pseudomonadota</taxon>
        <taxon>Hydrogenophilia</taxon>
        <taxon>Hydrogenophilales</taxon>
        <taxon>Hydrogenophilaceae</taxon>
        <taxon>Tepidiphilus</taxon>
    </lineage>
</organism>
<dbReference type="RefSeq" id="WP_055423472.1">
    <property type="nucleotide sequence ID" value="NZ_CYHH01000005.1"/>
</dbReference>
<evidence type="ECO:0000313" key="2">
    <source>
        <dbReference type="EMBL" id="CUB07174.1"/>
    </source>
</evidence>
<reference evidence="3" key="1">
    <citation type="submission" date="2015-08" db="EMBL/GenBank/DDBJ databases">
        <authorList>
            <person name="Babu N.S."/>
            <person name="Beckwith C.J."/>
            <person name="Beseler K.G."/>
            <person name="Brison A."/>
            <person name="Carone J.V."/>
            <person name="Caskin T.P."/>
            <person name="Diamond M."/>
            <person name="Durham M.E."/>
            <person name="Foxe J.M."/>
            <person name="Go M."/>
            <person name="Henderson B.A."/>
            <person name="Jones I.B."/>
            <person name="McGettigan J.A."/>
            <person name="Micheletti S.J."/>
            <person name="Nasrallah M.E."/>
            <person name="Ortiz D."/>
            <person name="Piller C.R."/>
            <person name="Privatt S.R."/>
            <person name="Schneider S.L."/>
            <person name="Sharp S."/>
            <person name="Smith T.C."/>
            <person name="Stanton J.D."/>
            <person name="Ullery H.E."/>
            <person name="Wilson R.J."/>
            <person name="Serrano M.G."/>
            <person name="Buck G."/>
            <person name="Lee V."/>
            <person name="Wang Y."/>
            <person name="Carvalho R."/>
            <person name="Voegtly L."/>
            <person name="Shi R."/>
            <person name="Duckworth R."/>
            <person name="Johnson A."/>
            <person name="Loviza R."/>
            <person name="Walstead R."/>
            <person name="Shah Z."/>
            <person name="Kiflezghi M."/>
            <person name="Wade K."/>
            <person name="Ball S.L."/>
            <person name="Bradley K.W."/>
            <person name="Asai D.J."/>
            <person name="Bowman C.A."/>
            <person name="Russell D.A."/>
            <person name="Pope W.H."/>
            <person name="Jacobs-Sera D."/>
            <person name="Hendrix R.W."/>
            <person name="Hatfull G.F."/>
        </authorList>
    </citation>
    <scope>NUCLEOTIDE SEQUENCE [LARGE SCALE GENOMIC DNA]</scope>
    <source>
        <strain evidence="3">JCM 19170</strain>
    </source>
</reference>
<dbReference type="AlphaFoldDB" id="A0A0K6IVV4"/>
<gene>
    <name evidence="2" type="ORF">Ga0061068_10577</name>
</gene>
<evidence type="ECO:0000256" key="1">
    <source>
        <dbReference type="SAM" id="Phobius"/>
    </source>
</evidence>
<name>A0A0K6IVV4_9PROT</name>
<dbReference type="OrthoDB" id="5298523at2"/>
<evidence type="ECO:0008006" key="4">
    <source>
        <dbReference type="Google" id="ProtNLM"/>
    </source>
</evidence>
<evidence type="ECO:0000313" key="3">
    <source>
        <dbReference type="Proteomes" id="UP000182108"/>
    </source>
</evidence>
<feature type="transmembrane region" description="Helical" evidence="1">
    <location>
        <begin position="12"/>
        <end position="32"/>
    </location>
</feature>
<keyword evidence="1" id="KW-0812">Transmembrane</keyword>